<protein>
    <submittedName>
        <fullName evidence="3">Spermidine sinapoyl-CoA acyltransferase-like</fullName>
    </submittedName>
</protein>
<dbReference type="InterPro" id="IPR050898">
    <property type="entry name" value="Plant_acyltransferase"/>
</dbReference>
<comment type="similarity">
    <text evidence="1">Belongs to the plant acyltransferase family.</text>
</comment>
<dbReference type="PANTHER" id="PTHR31147:SF52">
    <property type="entry name" value="SPERMIDINE SINAPOYL-COA ACYLTRANSFERASE"/>
    <property type="match status" value="1"/>
</dbReference>
<evidence type="ECO:0000313" key="2">
    <source>
        <dbReference type="Proteomes" id="UP000694864"/>
    </source>
</evidence>
<name>A0ABM0T159_CAMSA</name>
<keyword evidence="2" id="KW-1185">Reference proteome</keyword>
<evidence type="ECO:0000313" key="3">
    <source>
        <dbReference type="RefSeq" id="XP_010419284.1"/>
    </source>
</evidence>
<evidence type="ECO:0000256" key="1">
    <source>
        <dbReference type="ARBA" id="ARBA00009861"/>
    </source>
</evidence>
<gene>
    <name evidence="3" type="primary">LOC104704989</name>
</gene>
<dbReference type="RefSeq" id="XP_010419284.1">
    <property type="nucleotide sequence ID" value="XM_010420982.1"/>
</dbReference>
<accession>A0ABM0T159</accession>
<proteinExistence type="inferred from homology"/>
<dbReference type="Pfam" id="PF02458">
    <property type="entry name" value="Transferase"/>
    <property type="match status" value="1"/>
</dbReference>
<dbReference type="GeneID" id="104704989"/>
<dbReference type="Gene3D" id="3.30.559.10">
    <property type="entry name" value="Chloramphenicol acetyltransferase-like domain"/>
    <property type="match status" value="2"/>
</dbReference>
<organism evidence="2 3">
    <name type="scientific">Camelina sativa</name>
    <name type="common">False flax</name>
    <name type="synonym">Myagrum sativum</name>
    <dbReference type="NCBI Taxonomy" id="90675"/>
    <lineage>
        <taxon>Eukaryota</taxon>
        <taxon>Viridiplantae</taxon>
        <taxon>Streptophyta</taxon>
        <taxon>Embryophyta</taxon>
        <taxon>Tracheophyta</taxon>
        <taxon>Spermatophyta</taxon>
        <taxon>Magnoliopsida</taxon>
        <taxon>eudicotyledons</taxon>
        <taxon>Gunneridae</taxon>
        <taxon>Pentapetalae</taxon>
        <taxon>rosids</taxon>
        <taxon>malvids</taxon>
        <taxon>Brassicales</taxon>
        <taxon>Brassicaceae</taxon>
        <taxon>Camelineae</taxon>
        <taxon>Camelina</taxon>
    </lineage>
</organism>
<sequence>MPVQISSSIPLVVEKKLTQMVKPSEHIPPQTLSLSTLDNDPDNEVIYKTIYVFKEKKALDDVVDRPESLLKEALSDLLVCYYPLSGILKRSESDRKLQLTCGGDEGGVAFTVATTNVELSSLKYLDNIDSDTALKFLPHELQVEDGYRPFALQVTKFRCGGFTLGIAISHAMCDGYGLGHTMCALAELVGGKKKLRVTPVWERERLVGKPREDDQPPFVPVYTAVSPYLPTDDWVTEKINIRAESIRRLKEATMREYDFSSEAPTTFEVIGAYLWKSRVKALSLNQDGVTVLGLPVGIRKVVDPPLPDGYYGNAYIDMYVSLTTREVGEFMISDIVKLIKKVKKKAHDKDYLQEELSNTEDIIKMNLTNKEKKDGLFFLTDLRNVGIFGSMDFGWNEPVNIVQVVPPETAMTIGMFMRPSKLEPAMVGGVQIMITLPKAAMIKFKEEINALAKK</sequence>
<reference evidence="2" key="1">
    <citation type="journal article" date="2014" name="Nat. Commun.">
        <title>The emerging biofuel crop Camelina sativa retains a highly undifferentiated hexaploid genome structure.</title>
        <authorList>
            <person name="Kagale S."/>
            <person name="Koh C."/>
            <person name="Nixon J."/>
            <person name="Bollina V."/>
            <person name="Clarke W.E."/>
            <person name="Tuteja R."/>
            <person name="Spillane C."/>
            <person name="Robinson S.J."/>
            <person name="Links M.G."/>
            <person name="Clarke C."/>
            <person name="Higgins E.E."/>
            <person name="Huebert T."/>
            <person name="Sharpe A.G."/>
            <person name="Parkin I.A."/>
        </authorList>
    </citation>
    <scope>NUCLEOTIDE SEQUENCE [LARGE SCALE GENOMIC DNA]</scope>
    <source>
        <strain evidence="2">cv. DH55</strain>
    </source>
</reference>
<dbReference type="Proteomes" id="UP000694864">
    <property type="component" value="Chromosome 7"/>
</dbReference>
<dbReference type="InterPro" id="IPR023213">
    <property type="entry name" value="CAT-like_dom_sf"/>
</dbReference>
<reference evidence="3" key="2">
    <citation type="submission" date="2025-08" db="UniProtKB">
        <authorList>
            <consortium name="RefSeq"/>
        </authorList>
    </citation>
    <scope>IDENTIFICATION</scope>
    <source>
        <tissue evidence="3">Leaf</tissue>
    </source>
</reference>
<dbReference type="PANTHER" id="PTHR31147">
    <property type="entry name" value="ACYL TRANSFERASE 4"/>
    <property type="match status" value="1"/>
</dbReference>